<proteinExistence type="inferred from homology"/>
<dbReference type="Proteomes" id="UP000284021">
    <property type="component" value="Unassembled WGS sequence"/>
</dbReference>
<gene>
    <name evidence="6" type="ORF">D3879_07735</name>
</gene>
<dbReference type="PANTHER" id="PTHR11712:SF325">
    <property type="entry name" value="3-OXOACYL-(ACYL-CARRIER-PROTEIN) SYNTHASE II FABF"/>
    <property type="match status" value="1"/>
</dbReference>
<dbReference type="Gene3D" id="3.40.47.10">
    <property type="match status" value="2"/>
</dbReference>
<dbReference type="UniPathway" id="UPA00094"/>
<evidence type="ECO:0000256" key="2">
    <source>
        <dbReference type="ARBA" id="ARBA00008467"/>
    </source>
</evidence>
<keyword evidence="7" id="KW-1185">Reference proteome</keyword>
<keyword evidence="3 4" id="KW-0808">Transferase</keyword>
<evidence type="ECO:0000256" key="3">
    <source>
        <dbReference type="ARBA" id="ARBA00022679"/>
    </source>
</evidence>
<dbReference type="AlphaFoldDB" id="A0A418XL19"/>
<dbReference type="Pfam" id="PF02801">
    <property type="entry name" value="Ketoacyl-synt_C"/>
    <property type="match status" value="1"/>
</dbReference>
<dbReference type="GO" id="GO:0004315">
    <property type="term" value="F:3-oxoacyl-[acyl-carrier-protein] synthase activity"/>
    <property type="evidence" value="ECO:0007669"/>
    <property type="project" value="InterPro"/>
</dbReference>
<dbReference type="PROSITE" id="PS00606">
    <property type="entry name" value="KS3_1"/>
    <property type="match status" value="1"/>
</dbReference>
<dbReference type="CDD" id="cd00834">
    <property type="entry name" value="KAS_I_II"/>
    <property type="match status" value="1"/>
</dbReference>
<dbReference type="InterPro" id="IPR016039">
    <property type="entry name" value="Thiolase-like"/>
</dbReference>
<dbReference type="InterPro" id="IPR000794">
    <property type="entry name" value="Beta-ketoacyl_synthase"/>
</dbReference>
<dbReference type="SMART" id="SM00825">
    <property type="entry name" value="PKS_KS"/>
    <property type="match status" value="1"/>
</dbReference>
<dbReference type="FunFam" id="3.40.47.10:FF:000018">
    <property type="entry name" value="3-oxoacyl-[acyl-carrier-protein] synthase 2"/>
    <property type="match status" value="1"/>
</dbReference>
<evidence type="ECO:0000313" key="7">
    <source>
        <dbReference type="Proteomes" id="UP000284021"/>
    </source>
</evidence>
<evidence type="ECO:0000259" key="5">
    <source>
        <dbReference type="PROSITE" id="PS52004"/>
    </source>
</evidence>
<dbReference type="InterPro" id="IPR020841">
    <property type="entry name" value="PKS_Beta-ketoAc_synthase_dom"/>
</dbReference>
<dbReference type="GO" id="GO:0006633">
    <property type="term" value="P:fatty acid biosynthetic process"/>
    <property type="evidence" value="ECO:0007669"/>
    <property type="project" value="UniProtKB-UniPathway"/>
</dbReference>
<dbReference type="OrthoDB" id="9808669at2"/>
<comment type="similarity">
    <text evidence="2 4">Belongs to the thiolase-like superfamily. Beta-ketoacyl-ACP synthases family.</text>
</comment>
<evidence type="ECO:0000256" key="4">
    <source>
        <dbReference type="RuleBase" id="RU003694"/>
    </source>
</evidence>
<accession>A0A418XL19</accession>
<dbReference type="PROSITE" id="PS52004">
    <property type="entry name" value="KS3_2"/>
    <property type="match status" value="1"/>
</dbReference>
<dbReference type="InterPro" id="IPR014031">
    <property type="entry name" value="Ketoacyl_synth_C"/>
</dbReference>
<protein>
    <submittedName>
        <fullName evidence="6">Beta-ketoacyl-ACP synthase</fullName>
    </submittedName>
</protein>
<reference evidence="6 7" key="1">
    <citation type="submission" date="2018-09" db="EMBL/GenBank/DDBJ databases">
        <authorList>
            <person name="Zhu H."/>
        </authorList>
    </citation>
    <scope>NUCLEOTIDE SEQUENCE [LARGE SCALE GENOMIC DNA]</scope>
    <source>
        <strain evidence="6 7">K1S02-6</strain>
    </source>
</reference>
<dbReference type="RefSeq" id="WP_119953471.1">
    <property type="nucleotide sequence ID" value="NZ_QYUR01000002.1"/>
</dbReference>
<sequence length="408" mass="44218">MKRVVVTGMAGITSLGSDWASIEANFRANRSGIRRMHEWDRFTELNTRLAGPIDDFSVPKAWTRKQLRSMGRVSRLVVLAAEQALADAGLLDDESIRDGRMGVACGSSTGSTDEMKTFGNMLINSVADGLNANSYIRMMPHTTAANISIFFGLKGRLIPTSSACTSGSQGIGYAYEAIKFGRLPLMLAGGAEELCPTEAMVFDALYATSLKNDAPHTSPRPYDSGRDGLVIGEGAGILVLEELEHALARGAQIHAEIVGFGSNADGQHATKPEQLTMRRAMELALEDANLPPTAIGYVNGHGTATEQGDIAETLATSSLFGARMPISSQKSFLGHTLGACGALESWFSIEMLNRDNYIHTLNLDHIDPQCGELDYLRGEARRMSNEYVMNNNFAFGGVNTSLIFRRWR</sequence>
<dbReference type="Pfam" id="PF00109">
    <property type="entry name" value="ketoacyl-synt"/>
    <property type="match status" value="1"/>
</dbReference>
<dbReference type="NCBIfam" id="NF006587">
    <property type="entry name" value="PRK09116.1"/>
    <property type="match status" value="1"/>
</dbReference>
<name>A0A418XL19_9PSED</name>
<evidence type="ECO:0000313" key="6">
    <source>
        <dbReference type="EMBL" id="RJG13150.1"/>
    </source>
</evidence>
<comment type="pathway">
    <text evidence="1">Lipid metabolism; fatty acid biosynthesis.</text>
</comment>
<dbReference type="SUPFAM" id="SSF53901">
    <property type="entry name" value="Thiolase-like"/>
    <property type="match status" value="2"/>
</dbReference>
<feature type="domain" description="Ketosynthase family 3 (KS3)" evidence="5">
    <location>
        <begin position="1"/>
        <end position="406"/>
    </location>
</feature>
<comment type="caution">
    <text evidence="6">The sequence shown here is derived from an EMBL/GenBank/DDBJ whole genome shotgun (WGS) entry which is preliminary data.</text>
</comment>
<dbReference type="PANTHER" id="PTHR11712">
    <property type="entry name" value="POLYKETIDE SYNTHASE-RELATED"/>
    <property type="match status" value="1"/>
</dbReference>
<dbReference type="InterPro" id="IPR014030">
    <property type="entry name" value="Ketoacyl_synth_N"/>
</dbReference>
<dbReference type="InterPro" id="IPR018201">
    <property type="entry name" value="Ketoacyl_synth_AS"/>
</dbReference>
<organism evidence="6 7">
    <name type="scientific">Pseudomonas cavernicola</name>
    <dbReference type="NCBI Taxonomy" id="2320866"/>
    <lineage>
        <taxon>Bacteria</taxon>
        <taxon>Pseudomonadati</taxon>
        <taxon>Pseudomonadota</taxon>
        <taxon>Gammaproteobacteria</taxon>
        <taxon>Pseudomonadales</taxon>
        <taxon>Pseudomonadaceae</taxon>
        <taxon>Pseudomonas</taxon>
    </lineage>
</organism>
<evidence type="ECO:0000256" key="1">
    <source>
        <dbReference type="ARBA" id="ARBA00005194"/>
    </source>
</evidence>
<dbReference type="GO" id="GO:0005829">
    <property type="term" value="C:cytosol"/>
    <property type="evidence" value="ECO:0007669"/>
    <property type="project" value="TreeGrafter"/>
</dbReference>
<dbReference type="EMBL" id="QYUR01000002">
    <property type="protein sequence ID" value="RJG13150.1"/>
    <property type="molecule type" value="Genomic_DNA"/>
</dbReference>